<sequence length="60" mass="6497">CTFSAPSHSATLLQGLSVLRAHGQLLDVVLAINEERFQVHRVCWPPAAITSGWNGSSCYT</sequence>
<dbReference type="Gene3D" id="3.30.710.10">
    <property type="entry name" value="Potassium Channel Kv1.1, Chain A"/>
    <property type="match status" value="1"/>
</dbReference>
<accession>Q4TCH0</accession>
<feature type="non-terminal residue" evidence="1">
    <location>
        <position position="1"/>
    </location>
</feature>
<proteinExistence type="predicted"/>
<dbReference type="InterPro" id="IPR011333">
    <property type="entry name" value="SKP1/BTB/POZ_sf"/>
</dbReference>
<dbReference type="KEGG" id="tng:GSTEN00003313G001"/>
<protein>
    <submittedName>
        <fullName evidence="1">(spotted green pufferfish) hypothetical protein</fullName>
    </submittedName>
</protein>
<reference evidence="1" key="2">
    <citation type="submission" date="2004-02" db="EMBL/GenBank/DDBJ databases">
        <authorList>
            <consortium name="Genoscope"/>
            <consortium name="Whitehead Institute Centre for Genome Research"/>
        </authorList>
    </citation>
    <scope>NUCLEOTIDE SEQUENCE</scope>
</reference>
<organism evidence="1">
    <name type="scientific">Tetraodon nigroviridis</name>
    <name type="common">Spotted green pufferfish</name>
    <name type="synonym">Chelonodon nigroviridis</name>
    <dbReference type="NCBI Taxonomy" id="99883"/>
    <lineage>
        <taxon>Eukaryota</taxon>
        <taxon>Metazoa</taxon>
        <taxon>Chordata</taxon>
        <taxon>Craniata</taxon>
        <taxon>Vertebrata</taxon>
        <taxon>Euteleostomi</taxon>
        <taxon>Actinopterygii</taxon>
        <taxon>Neopterygii</taxon>
        <taxon>Teleostei</taxon>
        <taxon>Neoteleostei</taxon>
        <taxon>Acanthomorphata</taxon>
        <taxon>Eupercaria</taxon>
        <taxon>Tetraodontiformes</taxon>
        <taxon>Tetradontoidea</taxon>
        <taxon>Tetraodontidae</taxon>
        <taxon>Tetraodon</taxon>
    </lineage>
</organism>
<name>Q4TCH0_TETNG</name>
<evidence type="ECO:0000313" key="1">
    <source>
        <dbReference type="EMBL" id="CAF89412.1"/>
    </source>
</evidence>
<dbReference type="OrthoDB" id="45365at2759"/>
<comment type="caution">
    <text evidence="1">The sequence shown here is derived from an EMBL/GenBank/DDBJ whole genome shotgun (WGS) entry which is preliminary data.</text>
</comment>
<dbReference type="EMBL" id="CAAE01006915">
    <property type="protein sequence ID" value="CAF89412.1"/>
    <property type="molecule type" value="Genomic_DNA"/>
</dbReference>
<gene>
    <name evidence="1" type="ORF">GSTENG00003313001</name>
</gene>
<dbReference type="AlphaFoldDB" id="Q4TCH0"/>
<dbReference type="SUPFAM" id="SSF54695">
    <property type="entry name" value="POZ domain"/>
    <property type="match status" value="1"/>
</dbReference>
<reference evidence="1" key="1">
    <citation type="journal article" date="2004" name="Nature">
        <title>Genome duplication in the teleost fish Tetraodon nigroviridis reveals the early vertebrate proto-karyotype.</title>
        <authorList>
            <person name="Jaillon O."/>
            <person name="Aury J.-M."/>
            <person name="Brunet F."/>
            <person name="Petit J.-L."/>
            <person name="Stange-Thomann N."/>
            <person name="Mauceli E."/>
            <person name="Bouneau L."/>
            <person name="Fischer C."/>
            <person name="Ozouf-Costaz C."/>
            <person name="Bernot A."/>
            <person name="Nicaud S."/>
            <person name="Jaffe D."/>
            <person name="Fisher S."/>
            <person name="Lutfalla G."/>
            <person name="Dossat C."/>
            <person name="Segurens B."/>
            <person name="Dasilva C."/>
            <person name="Salanoubat M."/>
            <person name="Levy M."/>
            <person name="Boudet N."/>
            <person name="Castellano S."/>
            <person name="Anthouard V."/>
            <person name="Jubin C."/>
            <person name="Castelli V."/>
            <person name="Katinka M."/>
            <person name="Vacherie B."/>
            <person name="Biemont C."/>
            <person name="Skalli Z."/>
            <person name="Cattolico L."/>
            <person name="Poulain J."/>
            <person name="De Berardinis V."/>
            <person name="Cruaud C."/>
            <person name="Duprat S."/>
            <person name="Brottier P."/>
            <person name="Coutanceau J.-P."/>
            <person name="Gouzy J."/>
            <person name="Parra G."/>
            <person name="Lardier G."/>
            <person name="Chapple C."/>
            <person name="McKernan K.J."/>
            <person name="McEwan P."/>
            <person name="Bosak S."/>
            <person name="Kellis M."/>
            <person name="Volff J.-N."/>
            <person name="Guigo R."/>
            <person name="Zody M.C."/>
            <person name="Mesirov J."/>
            <person name="Lindblad-Toh K."/>
            <person name="Birren B."/>
            <person name="Nusbaum C."/>
            <person name="Kahn D."/>
            <person name="Robinson-Rechavi M."/>
            <person name="Laudet V."/>
            <person name="Schachter V."/>
            <person name="Quetier F."/>
            <person name="Saurin W."/>
            <person name="Scarpelli C."/>
            <person name="Wincker P."/>
            <person name="Lander E.S."/>
            <person name="Weissenbach J."/>
            <person name="Roest Crollius H."/>
        </authorList>
    </citation>
    <scope>NUCLEOTIDE SEQUENCE [LARGE SCALE GENOMIC DNA]</scope>
</reference>